<reference evidence="2" key="2">
    <citation type="journal article" date="2021" name="Microbiol. Resour. Announc.">
        <title>Complete Genome Sequence of Polycladomyces abyssicola JIR-001T, Isolated from Hemipelagic Sediment in Deep Seawater.</title>
        <authorList>
            <person name="Tsubouchi T."/>
            <person name="Kaneko Y."/>
        </authorList>
    </citation>
    <scope>NUCLEOTIDE SEQUENCE</scope>
    <source>
        <strain evidence="2">JIR-001</strain>
    </source>
</reference>
<dbReference type="Gene3D" id="3.90.1200.10">
    <property type="match status" value="1"/>
</dbReference>
<dbReference type="SUPFAM" id="SSF56112">
    <property type="entry name" value="Protein kinase-like (PK-like)"/>
    <property type="match status" value="1"/>
</dbReference>
<dbReference type="RefSeq" id="WP_212774078.1">
    <property type="nucleotide sequence ID" value="NZ_AP024601.1"/>
</dbReference>
<dbReference type="Pfam" id="PF01636">
    <property type="entry name" value="APH"/>
    <property type="match status" value="1"/>
</dbReference>
<name>A0A8D5UEF9_9BACL</name>
<gene>
    <name evidence="2" type="ORF">JIR001_05360</name>
</gene>
<evidence type="ECO:0000313" key="2">
    <source>
        <dbReference type="EMBL" id="BCU80753.1"/>
    </source>
</evidence>
<reference evidence="2" key="1">
    <citation type="journal article" date="2013" name="Int. J. Syst. Evol. Microbiol.">
        <title>Polycladomyces abyssicola gen. nov., sp. nov., a thermophilic filamentous bacterium isolated from hemipelagic sediment.</title>
        <authorList>
            <person name="Tsubouchi T."/>
            <person name="Shimane Y."/>
            <person name="Mori K."/>
            <person name="Usui K."/>
            <person name="Hiraki T."/>
            <person name="Tame A."/>
            <person name="Uematsu K."/>
            <person name="Maruyama T."/>
            <person name="Hatada Y."/>
        </authorList>
    </citation>
    <scope>NUCLEOTIDE SEQUENCE</scope>
    <source>
        <strain evidence="2">JIR-001</strain>
    </source>
</reference>
<feature type="domain" description="Aminoglycoside phosphotransferase" evidence="1">
    <location>
        <begin position="21"/>
        <end position="215"/>
    </location>
</feature>
<organism evidence="2 3">
    <name type="scientific">Polycladomyces abyssicola</name>
    <dbReference type="NCBI Taxonomy" id="1125966"/>
    <lineage>
        <taxon>Bacteria</taxon>
        <taxon>Bacillati</taxon>
        <taxon>Bacillota</taxon>
        <taxon>Bacilli</taxon>
        <taxon>Bacillales</taxon>
        <taxon>Thermoactinomycetaceae</taxon>
        <taxon>Polycladomyces</taxon>
    </lineage>
</organism>
<sequence>MTDREILGQGYTADIYPWGENRVIKLFHKGISESSIKREFFVSKLVETLGLNVPKVFERRQYRGREGILYERIDGPTMTQAISQEPENIKKFAYKLADLHDVIHRKKGMGLPQQKDILSRRIYQTDLLSVNTKKKILHHLELLPEGSQVCHGDFHTNNIIISSQGAVIIDWMDGTCGHPLADVARTVLIYRLASISDRVVESLRDSIIQEYLNAYIRLSNCTMQQINTWELPVAAARLTESIPTEEKERLLFRIDQLIREDW</sequence>
<keyword evidence="3" id="KW-1185">Reference proteome</keyword>
<dbReference type="KEGG" id="pabs:JIR001_05360"/>
<proteinExistence type="predicted"/>
<dbReference type="InterPro" id="IPR011009">
    <property type="entry name" value="Kinase-like_dom_sf"/>
</dbReference>
<evidence type="ECO:0000259" key="1">
    <source>
        <dbReference type="Pfam" id="PF01636"/>
    </source>
</evidence>
<dbReference type="AlphaFoldDB" id="A0A8D5UEF9"/>
<accession>A0A8D5UEF9</accession>
<dbReference type="EMBL" id="AP024601">
    <property type="protein sequence ID" value="BCU80753.1"/>
    <property type="molecule type" value="Genomic_DNA"/>
</dbReference>
<evidence type="ECO:0000313" key="3">
    <source>
        <dbReference type="Proteomes" id="UP000677436"/>
    </source>
</evidence>
<dbReference type="Proteomes" id="UP000677436">
    <property type="component" value="Chromosome"/>
</dbReference>
<dbReference type="InterPro" id="IPR002575">
    <property type="entry name" value="Aminoglycoside_PTrfase"/>
</dbReference>
<protein>
    <submittedName>
        <fullName evidence="2">Aminoglycoside phosphotransferase</fullName>
    </submittedName>
</protein>